<gene>
    <name evidence="2" type="ORF">PG996_009138</name>
</gene>
<keyword evidence="3" id="KW-1185">Reference proteome</keyword>
<dbReference type="Proteomes" id="UP001446871">
    <property type="component" value="Unassembled WGS sequence"/>
</dbReference>
<dbReference type="EMBL" id="JAQQWM010000006">
    <property type="protein sequence ID" value="KAK8059208.1"/>
    <property type="molecule type" value="Genomic_DNA"/>
</dbReference>
<proteinExistence type="predicted"/>
<organism evidence="2 3">
    <name type="scientific">Apiospora saccharicola</name>
    <dbReference type="NCBI Taxonomy" id="335842"/>
    <lineage>
        <taxon>Eukaryota</taxon>
        <taxon>Fungi</taxon>
        <taxon>Dikarya</taxon>
        <taxon>Ascomycota</taxon>
        <taxon>Pezizomycotina</taxon>
        <taxon>Sordariomycetes</taxon>
        <taxon>Xylariomycetidae</taxon>
        <taxon>Amphisphaeriales</taxon>
        <taxon>Apiosporaceae</taxon>
        <taxon>Apiospora</taxon>
    </lineage>
</organism>
<comment type="caution">
    <text evidence="2">The sequence shown here is derived from an EMBL/GenBank/DDBJ whole genome shotgun (WGS) entry which is preliminary data.</text>
</comment>
<evidence type="ECO:0000313" key="2">
    <source>
        <dbReference type="EMBL" id="KAK8059208.1"/>
    </source>
</evidence>
<protein>
    <recommendedName>
        <fullName evidence="1">2EXR domain-containing protein</fullName>
    </recommendedName>
</protein>
<name>A0ABR1UMT9_9PEZI</name>
<evidence type="ECO:0000259" key="1">
    <source>
        <dbReference type="Pfam" id="PF20150"/>
    </source>
</evidence>
<evidence type="ECO:0000313" key="3">
    <source>
        <dbReference type="Proteomes" id="UP001446871"/>
    </source>
</evidence>
<dbReference type="Pfam" id="PF20150">
    <property type="entry name" value="2EXR"/>
    <property type="match status" value="1"/>
</dbReference>
<sequence length="390" mass="45061">MESSKSDQGDEKIISFVGGRKYMNAAKADDTAVTPKLEEFTCFRRLPPEIRLKIWKLAAPQRIHLVGPYAEIPKNVGPYLPRRFEFEYAPCTALAARKHHALPAVALSCPEAQVAYNKFVKGNAAWWCQPVQYTVQPNKRPEQTWFDPAGDVLCVDLMGHYRYTRSRLGQEDNELKLDVFAKHLRAVAFSFSRSYDGWIGEKGIYPIIVKKMTDRTLWPRLETFLLYEKMIFLHPRPGATLPSELLSVENPIALVNVRDTERIRRFKELYKNTALPSHRDPEVVEHLSSLLTTEGRNSHIDHLRLNVTSLWANILLHDLKPVIRCPYGTKYRETHCLTRDQLDPSKHYFIPWQMDHPWVQNEIMPRMPQIQMVVAFKLCVSAHHPGPVES</sequence>
<dbReference type="InterPro" id="IPR045518">
    <property type="entry name" value="2EXR"/>
</dbReference>
<feature type="domain" description="2EXR" evidence="1">
    <location>
        <begin position="40"/>
        <end position="153"/>
    </location>
</feature>
<reference evidence="2 3" key="1">
    <citation type="submission" date="2023-01" db="EMBL/GenBank/DDBJ databases">
        <title>Analysis of 21 Apiospora genomes using comparative genomics revels a genus with tremendous synthesis potential of carbohydrate active enzymes and secondary metabolites.</title>
        <authorList>
            <person name="Sorensen T."/>
        </authorList>
    </citation>
    <scope>NUCLEOTIDE SEQUENCE [LARGE SCALE GENOMIC DNA]</scope>
    <source>
        <strain evidence="2 3">CBS 83171</strain>
    </source>
</reference>
<accession>A0ABR1UMT9</accession>